<feature type="chain" id="PRO_5035423437" description="Epsilon-sarcoglycan" evidence="3">
    <location>
        <begin position="19"/>
        <end position="392"/>
    </location>
</feature>
<dbReference type="InterPro" id="IPR015919">
    <property type="entry name" value="Cadherin-like_sf"/>
</dbReference>
<dbReference type="PANTHER" id="PTHR10132:SF14">
    <property type="entry name" value="SARCOGLYCAN ALPHA, ISOFORM C"/>
    <property type="match status" value="1"/>
</dbReference>
<evidence type="ECO:0000256" key="1">
    <source>
        <dbReference type="SAM" id="MobiDB-lite"/>
    </source>
</evidence>
<dbReference type="GO" id="GO:0016012">
    <property type="term" value="C:sarcoglycan complex"/>
    <property type="evidence" value="ECO:0007669"/>
    <property type="project" value="InterPro"/>
</dbReference>
<evidence type="ECO:0000313" key="7">
    <source>
        <dbReference type="Proteomes" id="UP000801492"/>
    </source>
</evidence>
<keyword evidence="2" id="KW-0472">Membrane</keyword>
<dbReference type="GO" id="GO:0005509">
    <property type="term" value="F:calcium ion binding"/>
    <property type="evidence" value="ECO:0007669"/>
    <property type="project" value="InterPro"/>
</dbReference>
<dbReference type="EMBL" id="VTPC01001408">
    <property type="protein sequence ID" value="KAF2902034.1"/>
    <property type="molecule type" value="Genomic_DNA"/>
</dbReference>
<reference evidence="6" key="1">
    <citation type="submission" date="2019-08" db="EMBL/GenBank/DDBJ databases">
        <title>The genome of the North American firefly Photinus pyralis.</title>
        <authorList>
            <consortium name="Photinus pyralis genome working group"/>
            <person name="Fallon T.R."/>
            <person name="Sander Lower S.E."/>
            <person name="Weng J.-K."/>
        </authorList>
    </citation>
    <scope>NUCLEOTIDE SEQUENCE</scope>
    <source>
        <strain evidence="6">TRF0915ILg1</strain>
        <tissue evidence="6">Whole body</tissue>
    </source>
</reference>
<evidence type="ECO:0008006" key="8">
    <source>
        <dbReference type="Google" id="ProtNLM"/>
    </source>
</evidence>
<evidence type="ECO:0000259" key="4">
    <source>
        <dbReference type="Pfam" id="PF05510"/>
    </source>
</evidence>
<feature type="domain" description="Sarcoglycan alpha/epsilon second" evidence="5">
    <location>
        <begin position="118"/>
        <end position="242"/>
    </location>
</feature>
<feature type="region of interest" description="Disordered" evidence="1">
    <location>
        <begin position="353"/>
        <end position="392"/>
    </location>
</feature>
<keyword evidence="3" id="KW-0732">Signal</keyword>
<keyword evidence="7" id="KW-1185">Reference proteome</keyword>
<feature type="signal peptide" evidence="3">
    <location>
        <begin position="1"/>
        <end position="18"/>
    </location>
</feature>
<comment type="caution">
    <text evidence="6">The sequence shown here is derived from an EMBL/GenBank/DDBJ whole genome shotgun (WGS) entry which is preliminary data.</text>
</comment>
<feature type="compositionally biased region" description="Polar residues" evidence="1">
    <location>
        <begin position="357"/>
        <end position="371"/>
    </location>
</feature>
<keyword evidence="2" id="KW-1133">Transmembrane helix</keyword>
<evidence type="ECO:0000313" key="6">
    <source>
        <dbReference type="EMBL" id="KAF2902034.1"/>
    </source>
</evidence>
<evidence type="ECO:0000256" key="2">
    <source>
        <dbReference type="SAM" id="Phobius"/>
    </source>
</evidence>
<dbReference type="InterPro" id="IPR048346">
    <property type="entry name" value="Sarcoglycan_N"/>
</dbReference>
<dbReference type="InterPro" id="IPR008908">
    <property type="entry name" value="Sarcoglycan_alpha/epsilon"/>
</dbReference>
<protein>
    <recommendedName>
        <fullName evidence="8">Epsilon-sarcoglycan</fullName>
    </recommendedName>
</protein>
<dbReference type="InterPro" id="IPR048347">
    <property type="entry name" value="Sarcoglycan_C"/>
</dbReference>
<proteinExistence type="predicted"/>
<sequence length="392" mass="45352">MITNLIVCSVFYFVAIHAENIVMTEVFIIRVEPDMFNWTYEGDPEQFVYQPSLLNSPDLPSWINYHYSNRYHAGFLYGVPPEDHKPEVYLEIVALNRKTYETKYHVLPIHIIEKLNPAKSEVHLKIDNLNVEDMFDTERIKRLKDVFTDTLWKDSLPDLYVTFLASAVQLGARLPLNPSEGEGVVIRIGSRAHLSPELIKLQKEVKPLWKHTSCPRDFKRTTVERTFRDAGFALDWCVFRLIEDSSSAMQQHSSTSLEKLEKLSNLEEDRWDSISRNEVPQRSYTHDFAFTILVPIFVMTILALMLSFILCFHHEGISKGMEDTPKHEINHYATIHRATHSLRSLSNNRDLPCLSPEMTSRSHTASPTSTLRGMHCRPSPPPYVRPKFKPDL</sequence>
<dbReference type="PANTHER" id="PTHR10132">
    <property type="entry name" value="ALPHA-/EPSILON-SARCOGLYCAN FAMILY MEMBER"/>
    <property type="match status" value="1"/>
</dbReference>
<accession>A0A8K0DA77</accession>
<dbReference type="SUPFAM" id="SSF49313">
    <property type="entry name" value="Cadherin-like"/>
    <property type="match status" value="1"/>
</dbReference>
<name>A0A8K0DA77_IGNLU</name>
<organism evidence="6 7">
    <name type="scientific">Ignelater luminosus</name>
    <name type="common">Cucubano</name>
    <name type="synonym">Pyrophorus luminosus</name>
    <dbReference type="NCBI Taxonomy" id="2038154"/>
    <lineage>
        <taxon>Eukaryota</taxon>
        <taxon>Metazoa</taxon>
        <taxon>Ecdysozoa</taxon>
        <taxon>Arthropoda</taxon>
        <taxon>Hexapoda</taxon>
        <taxon>Insecta</taxon>
        <taxon>Pterygota</taxon>
        <taxon>Neoptera</taxon>
        <taxon>Endopterygota</taxon>
        <taxon>Coleoptera</taxon>
        <taxon>Polyphaga</taxon>
        <taxon>Elateriformia</taxon>
        <taxon>Elateroidea</taxon>
        <taxon>Elateridae</taxon>
        <taxon>Agrypninae</taxon>
        <taxon>Pyrophorini</taxon>
        <taxon>Ignelater</taxon>
    </lineage>
</organism>
<evidence type="ECO:0000259" key="5">
    <source>
        <dbReference type="Pfam" id="PF20989"/>
    </source>
</evidence>
<dbReference type="OrthoDB" id="10019906at2759"/>
<evidence type="ECO:0000256" key="3">
    <source>
        <dbReference type="SAM" id="SignalP"/>
    </source>
</evidence>
<gene>
    <name evidence="6" type="ORF">ILUMI_04133</name>
</gene>
<keyword evidence="2" id="KW-0812">Transmembrane</keyword>
<dbReference type="Pfam" id="PF05510">
    <property type="entry name" value="Sarcoglycan_2"/>
    <property type="match status" value="1"/>
</dbReference>
<feature type="domain" description="Sarcoglycan alpha/epsilon N-terminal" evidence="4">
    <location>
        <begin position="23"/>
        <end position="109"/>
    </location>
</feature>
<dbReference type="Proteomes" id="UP000801492">
    <property type="component" value="Unassembled WGS sequence"/>
</dbReference>
<feature type="transmembrane region" description="Helical" evidence="2">
    <location>
        <begin position="288"/>
        <end position="312"/>
    </location>
</feature>
<dbReference type="Pfam" id="PF20989">
    <property type="entry name" value="Sarcoglycan_2_C"/>
    <property type="match status" value="1"/>
</dbReference>
<dbReference type="AlphaFoldDB" id="A0A8K0DA77"/>